<gene>
    <name evidence="3" type="ORF">FGL86_07465</name>
</gene>
<dbReference type="RefSeq" id="WP_147183982.1">
    <property type="nucleotide sequence ID" value="NZ_CP042382.1"/>
</dbReference>
<dbReference type="Proteomes" id="UP000321272">
    <property type="component" value="Chromosome"/>
</dbReference>
<evidence type="ECO:0000313" key="4">
    <source>
        <dbReference type="Proteomes" id="UP000321272"/>
    </source>
</evidence>
<dbReference type="InterPro" id="IPR025711">
    <property type="entry name" value="PepSY"/>
</dbReference>
<accession>A0A5B8SQH4</accession>
<evidence type="ECO:0000256" key="1">
    <source>
        <dbReference type="SAM" id="SignalP"/>
    </source>
</evidence>
<dbReference type="Pfam" id="PF13670">
    <property type="entry name" value="PepSY_2"/>
    <property type="match status" value="1"/>
</dbReference>
<evidence type="ECO:0000259" key="2">
    <source>
        <dbReference type="Pfam" id="PF13670"/>
    </source>
</evidence>
<dbReference type="KEGG" id="paur:FGL86_07465"/>
<proteinExistence type="predicted"/>
<evidence type="ECO:0000313" key="3">
    <source>
        <dbReference type="EMBL" id="QEA38926.1"/>
    </source>
</evidence>
<dbReference type="OrthoDB" id="7595029at2"/>
<reference evidence="3 4" key="1">
    <citation type="submission" date="2019-06" db="EMBL/GenBank/DDBJ databases">
        <title>Genome analyses of bacteria isolated from kimchi.</title>
        <authorList>
            <person name="Lee S."/>
            <person name="Ahn S."/>
            <person name="Roh S."/>
        </authorList>
    </citation>
    <scope>NUCLEOTIDE SEQUENCE [LARGE SCALE GENOMIC DNA]</scope>
    <source>
        <strain evidence="3 4">CBA4606</strain>
    </source>
</reference>
<organism evidence="3 4">
    <name type="scientific">Pistricoccus aurantiacus</name>
    <dbReference type="NCBI Taxonomy" id="1883414"/>
    <lineage>
        <taxon>Bacteria</taxon>
        <taxon>Pseudomonadati</taxon>
        <taxon>Pseudomonadota</taxon>
        <taxon>Gammaproteobacteria</taxon>
        <taxon>Oceanospirillales</taxon>
        <taxon>Halomonadaceae</taxon>
        <taxon>Pistricoccus</taxon>
    </lineage>
</organism>
<keyword evidence="1" id="KW-0732">Signal</keyword>
<keyword evidence="4" id="KW-1185">Reference proteome</keyword>
<protein>
    <submittedName>
        <fullName evidence="3">PepSY domain-containing protein</fullName>
    </submittedName>
</protein>
<name>A0A5B8SQH4_9GAMM</name>
<dbReference type="AlphaFoldDB" id="A0A5B8SQH4"/>
<feature type="chain" id="PRO_5022849743" evidence="1">
    <location>
        <begin position="24"/>
        <end position="157"/>
    </location>
</feature>
<feature type="domain" description="PepSY" evidence="2">
    <location>
        <begin position="8"/>
        <end position="86"/>
    </location>
</feature>
<sequence>MKKTTLSTAALLASFGLATTAFAADQGLTQDELSSLLDSAQQYGFTHFEEISVDDGNELELEGWREDGWKLEVDMNIASGDTIKEEQRQDQIPDWGLSFDEVNKALDSAMGEGLQRFESLEVESSGSIEIEGYNDQNQEIEIYLNSSDFSVTGVTND</sequence>
<dbReference type="EMBL" id="CP042382">
    <property type="protein sequence ID" value="QEA38926.1"/>
    <property type="molecule type" value="Genomic_DNA"/>
</dbReference>
<feature type="signal peptide" evidence="1">
    <location>
        <begin position="1"/>
        <end position="23"/>
    </location>
</feature>